<reference evidence="1 2" key="1">
    <citation type="journal article" date="2012" name="Science">
        <title>The Paleozoic origin of enzymatic lignin decomposition reconstructed from 31 fungal genomes.</title>
        <authorList>
            <person name="Floudas D."/>
            <person name="Binder M."/>
            <person name="Riley R."/>
            <person name="Barry K."/>
            <person name="Blanchette R.A."/>
            <person name="Henrissat B."/>
            <person name="Martinez A.T."/>
            <person name="Otillar R."/>
            <person name="Spatafora J.W."/>
            <person name="Yadav J.S."/>
            <person name="Aerts A."/>
            <person name="Benoit I."/>
            <person name="Boyd A."/>
            <person name="Carlson A."/>
            <person name="Copeland A."/>
            <person name="Coutinho P.M."/>
            <person name="de Vries R.P."/>
            <person name="Ferreira P."/>
            <person name="Findley K."/>
            <person name="Foster B."/>
            <person name="Gaskell J."/>
            <person name="Glotzer D."/>
            <person name="Gorecki P."/>
            <person name="Heitman J."/>
            <person name="Hesse C."/>
            <person name="Hori C."/>
            <person name="Igarashi K."/>
            <person name="Jurgens J.A."/>
            <person name="Kallen N."/>
            <person name="Kersten P."/>
            <person name="Kohler A."/>
            <person name="Kuees U."/>
            <person name="Kumar T.K.A."/>
            <person name="Kuo A."/>
            <person name="LaButti K."/>
            <person name="Larrondo L.F."/>
            <person name="Lindquist E."/>
            <person name="Ling A."/>
            <person name="Lombard V."/>
            <person name="Lucas S."/>
            <person name="Lundell T."/>
            <person name="Martin R."/>
            <person name="McLaughlin D.J."/>
            <person name="Morgenstern I."/>
            <person name="Morin E."/>
            <person name="Murat C."/>
            <person name="Nagy L.G."/>
            <person name="Nolan M."/>
            <person name="Ohm R.A."/>
            <person name="Patyshakuliyeva A."/>
            <person name="Rokas A."/>
            <person name="Ruiz-Duenas F.J."/>
            <person name="Sabat G."/>
            <person name="Salamov A."/>
            <person name="Samejima M."/>
            <person name="Schmutz J."/>
            <person name="Slot J.C."/>
            <person name="St John F."/>
            <person name="Stenlid J."/>
            <person name="Sun H."/>
            <person name="Sun S."/>
            <person name="Syed K."/>
            <person name="Tsang A."/>
            <person name="Wiebenga A."/>
            <person name="Young D."/>
            <person name="Pisabarro A."/>
            <person name="Eastwood D.C."/>
            <person name="Martin F."/>
            <person name="Cullen D."/>
            <person name="Grigoriev I.V."/>
            <person name="Hibbett D.S."/>
        </authorList>
    </citation>
    <scope>NUCLEOTIDE SEQUENCE [LARGE SCALE GENOMIC DNA]</scope>
    <source>
        <strain evidence="1 2">ATCC 11539</strain>
    </source>
</reference>
<dbReference type="HOGENOM" id="CLU_1256137_0_0_1"/>
<evidence type="ECO:0000313" key="1">
    <source>
        <dbReference type="EMBL" id="EPQ59867.1"/>
    </source>
</evidence>
<dbReference type="EMBL" id="KB469297">
    <property type="protein sequence ID" value="EPQ59867.1"/>
    <property type="molecule type" value="Genomic_DNA"/>
</dbReference>
<evidence type="ECO:0000313" key="2">
    <source>
        <dbReference type="Proteomes" id="UP000030669"/>
    </source>
</evidence>
<dbReference type="AlphaFoldDB" id="S7QKF5"/>
<protein>
    <submittedName>
        <fullName evidence="1">Uncharacterized protein</fullName>
    </submittedName>
</protein>
<dbReference type="Proteomes" id="UP000030669">
    <property type="component" value="Unassembled WGS sequence"/>
</dbReference>
<dbReference type="KEGG" id="gtr:GLOTRDRAFT_91332"/>
<sequence length="220" mass="23677">MAGQTRVPTLCTRPSFQRSFQRFSIEPGWTGVLATRWRLCTISRTLGMVRALPPPLPPTCGGSRPGREGAPGGFFAAPPSRLLRPPRDTFWLVGPSCVPSRSVCSSALVCPMQFRLNAGGADIKWARSRTGAGFVRGRRPLERFGLAGRHPLPVGARDSRLSSSLSDARTRLDSTRLDCAHGVGCPRCALDNRRSVCAGTLAGIARVRIGAGWGIDSRLK</sequence>
<proteinExistence type="predicted"/>
<organism evidence="1 2">
    <name type="scientific">Gloeophyllum trabeum (strain ATCC 11539 / FP-39264 / Madison 617)</name>
    <name type="common">Brown rot fungus</name>
    <dbReference type="NCBI Taxonomy" id="670483"/>
    <lineage>
        <taxon>Eukaryota</taxon>
        <taxon>Fungi</taxon>
        <taxon>Dikarya</taxon>
        <taxon>Basidiomycota</taxon>
        <taxon>Agaricomycotina</taxon>
        <taxon>Agaricomycetes</taxon>
        <taxon>Gloeophyllales</taxon>
        <taxon>Gloeophyllaceae</taxon>
        <taxon>Gloeophyllum</taxon>
    </lineage>
</organism>
<gene>
    <name evidence="1" type="ORF">GLOTRDRAFT_91332</name>
</gene>
<name>S7QKF5_GLOTA</name>
<dbReference type="RefSeq" id="XP_007862737.1">
    <property type="nucleotide sequence ID" value="XM_007864546.1"/>
</dbReference>
<accession>S7QKF5</accession>
<dbReference type="GeneID" id="19309311"/>
<keyword evidence="2" id="KW-1185">Reference proteome</keyword>